<proteinExistence type="predicted"/>
<dbReference type="Proteomes" id="UP000053237">
    <property type="component" value="Unassembled WGS sequence"/>
</dbReference>
<accession>A0A024GTU8</accession>
<sequence>MIDSIYPDVAANVESTYYNSVCPPRQNDLNYSNAFFNFFGPRDLCATQESGEQWRTQAENELEKLLLDDCLASNQDGKVRHNWSLKYIPGRGICTSTIVTLQNKKGTQLPPRYYSSVEQSPQKRRIHIRTIGQRSGCFTFESRVSLGEGTHNRILKRKRVSACKSLFGNDNTKNTSTTKETKYKVKVTHCSSNTMPTTNFQSPNHYKVVETNISPAREMKICHGIIYQQSVTKSKFLKRNFTWKKLIESTELGNCVDLPPRYLHGSTRSPQKRRIHSTTFGSISRSFSFQSI</sequence>
<protein>
    <submittedName>
        <fullName evidence="1">Uncharacterized protein</fullName>
    </submittedName>
</protein>
<dbReference type="EMBL" id="CAIX01000462">
    <property type="protein sequence ID" value="CCI50369.1"/>
    <property type="molecule type" value="Genomic_DNA"/>
</dbReference>
<dbReference type="InParanoid" id="A0A024GTU8"/>
<evidence type="ECO:0000313" key="2">
    <source>
        <dbReference type="Proteomes" id="UP000053237"/>
    </source>
</evidence>
<gene>
    <name evidence="1" type="ORF">BN9_120460</name>
</gene>
<organism evidence="1 2">
    <name type="scientific">Albugo candida</name>
    <dbReference type="NCBI Taxonomy" id="65357"/>
    <lineage>
        <taxon>Eukaryota</taxon>
        <taxon>Sar</taxon>
        <taxon>Stramenopiles</taxon>
        <taxon>Oomycota</taxon>
        <taxon>Peronosporomycetes</taxon>
        <taxon>Albuginales</taxon>
        <taxon>Albuginaceae</taxon>
        <taxon>Albugo</taxon>
    </lineage>
</organism>
<dbReference type="AlphaFoldDB" id="A0A024GTU8"/>
<comment type="caution">
    <text evidence="1">The sequence shown here is derived from an EMBL/GenBank/DDBJ whole genome shotgun (WGS) entry which is preliminary data.</text>
</comment>
<reference evidence="1 2" key="1">
    <citation type="submission" date="2012-05" db="EMBL/GenBank/DDBJ databases">
        <title>Recombination and specialization in a pathogen metapopulation.</title>
        <authorList>
            <person name="Gardiner A."/>
            <person name="Kemen E."/>
            <person name="Schultz-Larsen T."/>
            <person name="MacLean D."/>
            <person name="Van Oosterhout C."/>
            <person name="Jones J.D.G."/>
        </authorList>
    </citation>
    <scope>NUCLEOTIDE SEQUENCE [LARGE SCALE GENOMIC DNA]</scope>
    <source>
        <strain evidence="1 2">Ac Nc2</strain>
    </source>
</reference>
<name>A0A024GTU8_9STRA</name>
<evidence type="ECO:0000313" key="1">
    <source>
        <dbReference type="EMBL" id="CCI50369.1"/>
    </source>
</evidence>
<keyword evidence="2" id="KW-1185">Reference proteome</keyword>